<accession>A0A8S1J3H1</accession>
<comment type="caution">
    <text evidence="1">The sequence shown here is derived from an EMBL/GenBank/DDBJ whole genome shotgun (WGS) entry which is preliminary data.</text>
</comment>
<dbReference type="OrthoDB" id="2013100at2759"/>
<dbReference type="EMBL" id="CAJHUC010001606">
    <property type="protein sequence ID" value="CAD7701687.1"/>
    <property type="molecule type" value="Genomic_DNA"/>
</dbReference>
<reference evidence="1" key="1">
    <citation type="submission" date="2020-12" db="EMBL/GenBank/DDBJ databases">
        <authorList>
            <person name="Iha C."/>
        </authorList>
    </citation>
    <scope>NUCLEOTIDE SEQUENCE</scope>
</reference>
<dbReference type="AlphaFoldDB" id="A0A8S1J3H1"/>
<evidence type="ECO:0000313" key="1">
    <source>
        <dbReference type="EMBL" id="CAD7701687.1"/>
    </source>
</evidence>
<sequence>MGLTEYLRQGFGMRCWQSHAHYSHFVNRAQFVTLVNTMLLQSVLVVCIRRMQSLAALQGQRLSCLWLLLDICRDDLEIEVDRFDLELGEALKKFEFEKRPRPPLEETLPIGVDAFSRLLGRTEDQSLEEATEKLLARILRSIFPEASLADIEQVFRERPSRVGLYS</sequence>
<keyword evidence="2" id="KW-1185">Reference proteome</keyword>
<evidence type="ECO:0000313" key="2">
    <source>
        <dbReference type="Proteomes" id="UP000708148"/>
    </source>
</evidence>
<dbReference type="Proteomes" id="UP000708148">
    <property type="component" value="Unassembled WGS sequence"/>
</dbReference>
<gene>
    <name evidence="1" type="ORF">OSTQU699_LOCUS7044</name>
</gene>
<name>A0A8S1J3H1_9CHLO</name>
<protein>
    <submittedName>
        <fullName evidence="1">Uncharacterized protein</fullName>
    </submittedName>
</protein>
<proteinExistence type="predicted"/>
<organism evidence="1 2">
    <name type="scientific">Ostreobium quekettii</name>
    <dbReference type="NCBI Taxonomy" id="121088"/>
    <lineage>
        <taxon>Eukaryota</taxon>
        <taxon>Viridiplantae</taxon>
        <taxon>Chlorophyta</taxon>
        <taxon>core chlorophytes</taxon>
        <taxon>Ulvophyceae</taxon>
        <taxon>TCBD clade</taxon>
        <taxon>Bryopsidales</taxon>
        <taxon>Ostreobineae</taxon>
        <taxon>Ostreobiaceae</taxon>
        <taxon>Ostreobium</taxon>
    </lineage>
</organism>